<evidence type="ECO:0000256" key="1">
    <source>
        <dbReference type="SAM" id="MobiDB-lite"/>
    </source>
</evidence>
<proteinExistence type="predicted"/>
<evidence type="ECO:0000313" key="2">
    <source>
        <dbReference type="EMBL" id="DAE25937.1"/>
    </source>
</evidence>
<feature type="compositionally biased region" description="Basic and acidic residues" evidence="1">
    <location>
        <begin position="22"/>
        <end position="38"/>
    </location>
</feature>
<name>A0A8S5R4D1_9CAUD</name>
<sequence length="38" mass="4028">MGKAQSGKSGKPVKIVTVSGYTKKDGTKVEPHKRSTPN</sequence>
<feature type="region of interest" description="Disordered" evidence="1">
    <location>
        <begin position="1"/>
        <end position="38"/>
    </location>
</feature>
<organism evidence="2">
    <name type="scientific">Podoviridae sp. ct8nN1</name>
    <dbReference type="NCBI Taxonomy" id="2827296"/>
    <lineage>
        <taxon>Viruses</taxon>
        <taxon>Duplodnaviria</taxon>
        <taxon>Heunggongvirae</taxon>
        <taxon>Uroviricota</taxon>
        <taxon>Caudoviricetes</taxon>
    </lineage>
</organism>
<reference evidence="2" key="1">
    <citation type="journal article" date="2021" name="Proc. Natl. Acad. Sci. U.S.A.">
        <title>A Catalog of Tens of Thousands of Viruses from Human Metagenomes Reveals Hidden Associations with Chronic Diseases.</title>
        <authorList>
            <person name="Tisza M.J."/>
            <person name="Buck C.B."/>
        </authorList>
    </citation>
    <scope>NUCLEOTIDE SEQUENCE</scope>
    <source>
        <strain evidence="2">Ct8nN1</strain>
    </source>
</reference>
<dbReference type="EMBL" id="BK015804">
    <property type="protein sequence ID" value="DAE25937.1"/>
    <property type="molecule type" value="Genomic_DNA"/>
</dbReference>
<accession>A0A8S5R4D1</accession>
<protein>
    <submittedName>
        <fullName evidence="2">Uncharacterized protein</fullName>
    </submittedName>
</protein>